<dbReference type="CDD" id="cd01561">
    <property type="entry name" value="CBS_like"/>
    <property type="match status" value="1"/>
</dbReference>
<keyword evidence="6" id="KW-0663">Pyridoxal phosphate</keyword>
<evidence type="ECO:0000256" key="1">
    <source>
        <dbReference type="ARBA" id="ARBA00001933"/>
    </source>
</evidence>
<dbReference type="SUPFAM" id="SSF53686">
    <property type="entry name" value="Tryptophan synthase beta subunit-like PLP-dependent enzymes"/>
    <property type="match status" value="1"/>
</dbReference>
<organism evidence="9 10">
    <name type="scientific">Xenorhabdus stockiae</name>
    <dbReference type="NCBI Taxonomy" id="351614"/>
    <lineage>
        <taxon>Bacteria</taxon>
        <taxon>Pseudomonadati</taxon>
        <taxon>Pseudomonadota</taxon>
        <taxon>Gammaproteobacteria</taxon>
        <taxon>Enterobacterales</taxon>
        <taxon>Morganellaceae</taxon>
        <taxon>Xenorhabdus</taxon>
    </lineage>
</organism>
<dbReference type="Proteomes" id="UP000222366">
    <property type="component" value="Unassembled WGS sequence"/>
</dbReference>
<evidence type="ECO:0000259" key="8">
    <source>
        <dbReference type="Pfam" id="PF00291"/>
    </source>
</evidence>
<accession>A0A2D0KT74</accession>
<feature type="domain" description="Tryptophan synthase beta chain-like PALP" evidence="8">
    <location>
        <begin position="22"/>
        <end position="289"/>
    </location>
</feature>
<reference evidence="9 10" key="1">
    <citation type="journal article" date="2017" name="Nat. Microbiol.">
        <title>Natural product diversity associated with the nematode symbionts Photorhabdus and Xenorhabdus.</title>
        <authorList>
            <person name="Tobias N.J."/>
            <person name="Wolff H."/>
            <person name="Djahanschiri B."/>
            <person name="Grundmann F."/>
            <person name="Kronenwerth M."/>
            <person name="Shi Y.M."/>
            <person name="Simonyi S."/>
            <person name="Grun P."/>
            <person name="Shapiro-Ilan D."/>
            <person name="Pidot S.J."/>
            <person name="Stinear T.P."/>
            <person name="Ebersberger I."/>
            <person name="Bode H.B."/>
        </authorList>
    </citation>
    <scope>NUCLEOTIDE SEQUENCE [LARGE SCALE GENOMIC DNA]</scope>
    <source>
        <strain evidence="9 10">DSM 17904</strain>
    </source>
</reference>
<comment type="pathway">
    <text evidence="2">Amino-acid biosynthesis; L-cysteine biosynthesis; L-cysteine from L-serine: step 2/2.</text>
</comment>
<evidence type="ECO:0000256" key="2">
    <source>
        <dbReference type="ARBA" id="ARBA00004962"/>
    </source>
</evidence>
<dbReference type="InterPro" id="IPR023927">
    <property type="entry name" value="SbnA"/>
</dbReference>
<dbReference type="EC" id="2.5.1.47" evidence="4"/>
<gene>
    <name evidence="9" type="ORF">Xsto_01137</name>
</gene>
<sequence length="319" mass="34442">MIVDNPYDLLFSKAFIKIDIGNGINVNLKLEGFSATGSIKFKSALHMITQLELEGRLFPGMRVIESSSGNLGLALSMICAAKGYKFTCVSDPNISPQTARIIEAYGAELIVVQTRDENGGFLATRINLIKSMLAQDEQLLWVNQYENEENVRAHYLSTGPEILNAFPTPDYVFIGAGTTGTLGGVSRYLREHAPSARIIAVDSKGSVTFGHPAGKRLIPGLGTSNPPAIRTHSSFDELLMIPEIDTVAMCHRLAQRGLLLGGSSGTVLAGVELYAATLPVGSCIVAISPDMGDRYIDTIYNPSWVKTHFPTLLPKSEVV</sequence>
<dbReference type="Gene3D" id="3.40.50.1100">
    <property type="match status" value="2"/>
</dbReference>
<keyword evidence="10" id="KW-1185">Reference proteome</keyword>
<dbReference type="EMBL" id="NJAJ01000008">
    <property type="protein sequence ID" value="PHM66525.1"/>
    <property type="molecule type" value="Genomic_DNA"/>
</dbReference>
<dbReference type="PANTHER" id="PTHR10314">
    <property type="entry name" value="CYSTATHIONINE BETA-SYNTHASE"/>
    <property type="match status" value="1"/>
</dbReference>
<protein>
    <recommendedName>
        <fullName evidence="4">cysteine synthase</fullName>
        <ecNumber evidence="4">2.5.1.47</ecNumber>
    </recommendedName>
</protein>
<comment type="subunit">
    <text evidence="3">Homodimer.</text>
</comment>
<dbReference type="NCBIfam" id="TIGR03945">
    <property type="entry name" value="PLP_SbnA_fam"/>
    <property type="match status" value="1"/>
</dbReference>
<dbReference type="Pfam" id="PF00291">
    <property type="entry name" value="PALP"/>
    <property type="match status" value="1"/>
</dbReference>
<dbReference type="InterPro" id="IPR001926">
    <property type="entry name" value="TrpB-like_PALP"/>
</dbReference>
<name>A0A2D0KT74_9GAMM</name>
<keyword evidence="5" id="KW-0808">Transferase</keyword>
<comment type="cofactor">
    <cofactor evidence="1">
        <name>pyridoxal 5'-phosphate</name>
        <dbReference type="ChEBI" id="CHEBI:597326"/>
    </cofactor>
</comment>
<comment type="caution">
    <text evidence="9">The sequence shown here is derived from an EMBL/GenBank/DDBJ whole genome shotgun (WGS) entry which is preliminary data.</text>
</comment>
<evidence type="ECO:0000256" key="5">
    <source>
        <dbReference type="ARBA" id="ARBA00022679"/>
    </source>
</evidence>
<evidence type="ECO:0000256" key="4">
    <source>
        <dbReference type="ARBA" id="ARBA00012681"/>
    </source>
</evidence>
<dbReference type="GO" id="GO:0004124">
    <property type="term" value="F:cysteine synthase activity"/>
    <property type="evidence" value="ECO:0007669"/>
    <property type="project" value="UniProtKB-EC"/>
</dbReference>
<evidence type="ECO:0000256" key="6">
    <source>
        <dbReference type="ARBA" id="ARBA00022898"/>
    </source>
</evidence>
<dbReference type="InterPro" id="IPR050214">
    <property type="entry name" value="Cys_Synth/Cystath_Beta-Synth"/>
</dbReference>
<dbReference type="InterPro" id="IPR036052">
    <property type="entry name" value="TrpB-like_PALP_sf"/>
</dbReference>
<proteinExistence type="predicted"/>
<dbReference type="AlphaFoldDB" id="A0A2D0KT74"/>
<dbReference type="RefSeq" id="WP_099124335.1">
    <property type="nucleotide sequence ID" value="NZ_CAWNRH010000159.1"/>
</dbReference>
<evidence type="ECO:0000256" key="7">
    <source>
        <dbReference type="ARBA" id="ARBA00047931"/>
    </source>
</evidence>
<comment type="catalytic activity">
    <reaction evidence="7">
        <text>O-acetyl-L-serine + hydrogen sulfide = L-cysteine + acetate</text>
        <dbReference type="Rhea" id="RHEA:14829"/>
        <dbReference type="ChEBI" id="CHEBI:29919"/>
        <dbReference type="ChEBI" id="CHEBI:30089"/>
        <dbReference type="ChEBI" id="CHEBI:35235"/>
        <dbReference type="ChEBI" id="CHEBI:58340"/>
        <dbReference type="EC" id="2.5.1.47"/>
    </reaction>
</comment>
<evidence type="ECO:0000313" key="10">
    <source>
        <dbReference type="Proteomes" id="UP000222366"/>
    </source>
</evidence>
<evidence type="ECO:0000256" key="3">
    <source>
        <dbReference type="ARBA" id="ARBA00011738"/>
    </source>
</evidence>
<evidence type="ECO:0000313" key="9">
    <source>
        <dbReference type="EMBL" id="PHM66525.1"/>
    </source>
</evidence>